<feature type="chain" id="PRO_5006424639" description="Dienelactone hydrolase domain-containing protein" evidence="2">
    <location>
        <begin position="23"/>
        <end position="423"/>
    </location>
</feature>
<sequence>MPARSKHPFGAFLLSVALTAFATNVSAQPSAASDATHTLVDSFWHAQSEEARTAAAANLLAAKPDTRSVFRALAGADLHRRDVATGVVRASRTSNSGLELPYAVLVPTSYDPSKRYPVEFMLHGGVGRPAWQDNEEFWRRGYENLLSEDKITVVPAAWRDAVWWQEEQAQSIPDILRRVKRDYSVDDNRVTMSGVSDGGTGAYFFAFKQPTPWAAFLPYIGNAAVLRNPQSGGGYRLYFENLRDKPLFIVNGENDPLYPASSIQPFVDVLGEAKVNFEFTVIENGGHNLDWLPNQLDRIEAFKRDNPRDALPDVLQWVADRTDAYNRNHWLVIDERTGFGKPAVITATREGNTFSVDTSGVKGFTLLLSPSEIDFTAPVTVILNGQESQAAIIEESTETLLKWAQSDLDRSMLFTAELVIRLE</sequence>
<dbReference type="Gene3D" id="3.40.50.1820">
    <property type="entry name" value="alpha/beta hydrolase"/>
    <property type="match status" value="1"/>
</dbReference>
<protein>
    <recommendedName>
        <fullName evidence="5">Dienelactone hydrolase domain-containing protein</fullName>
    </recommendedName>
</protein>
<comment type="caution">
    <text evidence="3">The sequence shown here is derived from an EMBL/GenBank/DDBJ whole genome shotgun (WGS) entry which is preliminary data.</text>
</comment>
<dbReference type="InterPro" id="IPR029058">
    <property type="entry name" value="AB_hydrolase_fold"/>
</dbReference>
<keyword evidence="1 2" id="KW-0732">Signal</keyword>
<name>A0A0R2TCJ8_9GAMM</name>
<dbReference type="PANTHER" id="PTHR43037:SF1">
    <property type="entry name" value="BLL1128 PROTEIN"/>
    <property type="match status" value="1"/>
</dbReference>
<organism evidence="3 4">
    <name type="scientific">OM182 bacterium BACL3 MAG-120619-bin3</name>
    <dbReference type="NCBI Taxonomy" id="1655593"/>
    <lineage>
        <taxon>Bacteria</taxon>
        <taxon>Pseudomonadati</taxon>
        <taxon>Pseudomonadota</taxon>
        <taxon>Gammaproteobacteria</taxon>
        <taxon>OMG group</taxon>
        <taxon>OM182 clade</taxon>
    </lineage>
</organism>
<dbReference type="EMBL" id="LICD01000003">
    <property type="protein sequence ID" value="KRO84456.1"/>
    <property type="molecule type" value="Genomic_DNA"/>
</dbReference>
<dbReference type="AlphaFoldDB" id="A0A0R2TCJ8"/>
<evidence type="ECO:0000313" key="4">
    <source>
        <dbReference type="Proteomes" id="UP000051242"/>
    </source>
</evidence>
<evidence type="ECO:0000256" key="1">
    <source>
        <dbReference type="ARBA" id="ARBA00022729"/>
    </source>
</evidence>
<evidence type="ECO:0008006" key="5">
    <source>
        <dbReference type="Google" id="ProtNLM"/>
    </source>
</evidence>
<dbReference type="InterPro" id="IPR050955">
    <property type="entry name" value="Plant_Biomass_Hydrol_Est"/>
</dbReference>
<dbReference type="Proteomes" id="UP000051242">
    <property type="component" value="Unassembled WGS sequence"/>
</dbReference>
<evidence type="ECO:0000313" key="3">
    <source>
        <dbReference type="EMBL" id="KRO84456.1"/>
    </source>
</evidence>
<proteinExistence type="predicted"/>
<evidence type="ECO:0000256" key="2">
    <source>
        <dbReference type="SAM" id="SignalP"/>
    </source>
</evidence>
<accession>A0A0R2TCJ8</accession>
<reference evidence="3 4" key="1">
    <citation type="submission" date="2015-10" db="EMBL/GenBank/DDBJ databases">
        <title>Metagenome-Assembled Genomes uncover a global brackish microbiome.</title>
        <authorList>
            <person name="Hugerth L.W."/>
            <person name="Larsson J."/>
            <person name="Alneberg J."/>
            <person name="Lindh M.V."/>
            <person name="Legrand C."/>
            <person name="Pinhassi J."/>
            <person name="Andersson A.F."/>
        </authorList>
    </citation>
    <scope>NUCLEOTIDE SEQUENCE [LARGE SCALE GENOMIC DNA]</scope>
    <source>
        <strain evidence="3">BACL22 MAG-120619-bin3</strain>
    </source>
</reference>
<gene>
    <name evidence="3" type="ORF">ABR85_00800</name>
</gene>
<feature type="signal peptide" evidence="2">
    <location>
        <begin position="1"/>
        <end position="22"/>
    </location>
</feature>
<dbReference type="SUPFAM" id="SSF53474">
    <property type="entry name" value="alpha/beta-Hydrolases"/>
    <property type="match status" value="1"/>
</dbReference>
<dbReference type="PANTHER" id="PTHR43037">
    <property type="entry name" value="UNNAMED PRODUCT-RELATED"/>
    <property type="match status" value="1"/>
</dbReference>